<dbReference type="PANTHER" id="PTHR24058">
    <property type="entry name" value="DUAL SPECIFICITY PROTEIN KINASE"/>
    <property type="match status" value="1"/>
</dbReference>
<name>A0AAD1STN8_PELCU</name>
<dbReference type="InterPro" id="IPR000719">
    <property type="entry name" value="Prot_kinase_dom"/>
</dbReference>
<dbReference type="EMBL" id="OW240918">
    <property type="protein sequence ID" value="CAH2307336.1"/>
    <property type="molecule type" value="Genomic_DNA"/>
</dbReference>
<evidence type="ECO:0000313" key="9">
    <source>
        <dbReference type="EMBL" id="CAH2307336.1"/>
    </source>
</evidence>
<dbReference type="SMART" id="SM00220">
    <property type="entry name" value="S_TKc"/>
    <property type="match status" value="1"/>
</dbReference>
<evidence type="ECO:0000259" key="8">
    <source>
        <dbReference type="PROSITE" id="PS50011"/>
    </source>
</evidence>
<keyword evidence="4 9" id="KW-0418">Kinase</keyword>
<dbReference type="InterPro" id="IPR011009">
    <property type="entry name" value="Kinase-like_dom_sf"/>
</dbReference>
<evidence type="ECO:0000256" key="7">
    <source>
        <dbReference type="SAM" id="MobiDB-lite"/>
    </source>
</evidence>
<dbReference type="GO" id="GO:0003677">
    <property type="term" value="F:DNA binding"/>
    <property type="evidence" value="ECO:0007669"/>
    <property type="project" value="UniProtKB-KW"/>
</dbReference>
<evidence type="ECO:0000256" key="3">
    <source>
        <dbReference type="ARBA" id="ARBA00022741"/>
    </source>
</evidence>
<feature type="binding site" evidence="6">
    <location>
        <position position="72"/>
    </location>
    <ligand>
        <name>ATP</name>
        <dbReference type="ChEBI" id="CHEBI:30616"/>
    </ligand>
</feature>
<keyword evidence="10" id="KW-1185">Reference proteome</keyword>
<feature type="region of interest" description="Disordered" evidence="7">
    <location>
        <begin position="595"/>
        <end position="632"/>
    </location>
</feature>
<keyword evidence="9" id="KW-0371">Homeobox</keyword>
<dbReference type="InterPro" id="IPR050494">
    <property type="entry name" value="Ser_Thr_dual-spec_kinase"/>
</dbReference>
<reference evidence="9" key="1">
    <citation type="submission" date="2022-03" db="EMBL/GenBank/DDBJ databases">
        <authorList>
            <person name="Alioto T."/>
            <person name="Alioto T."/>
            <person name="Gomez Garrido J."/>
        </authorList>
    </citation>
    <scope>NUCLEOTIDE SEQUENCE</scope>
</reference>
<dbReference type="Gene3D" id="1.10.510.10">
    <property type="entry name" value="Transferase(Phosphotransferase) domain 1"/>
    <property type="match status" value="1"/>
</dbReference>
<dbReference type="InterPro" id="IPR017441">
    <property type="entry name" value="Protein_kinase_ATP_BS"/>
</dbReference>
<feature type="region of interest" description="Disordered" evidence="7">
    <location>
        <begin position="792"/>
        <end position="811"/>
    </location>
</feature>
<dbReference type="AlphaFoldDB" id="A0AAD1STN8"/>
<evidence type="ECO:0000256" key="4">
    <source>
        <dbReference type="ARBA" id="ARBA00022777"/>
    </source>
</evidence>
<dbReference type="PANTHER" id="PTHR24058:SF46">
    <property type="entry name" value="HOMEODOMAIN-INTERACTING PROTEIN KINASE 4"/>
    <property type="match status" value="1"/>
</dbReference>
<keyword evidence="2" id="KW-0808">Transferase</keyword>
<feature type="compositionally biased region" description="Acidic residues" evidence="7">
    <location>
        <begin position="448"/>
        <end position="460"/>
    </location>
</feature>
<dbReference type="GO" id="GO:0005737">
    <property type="term" value="C:cytoplasm"/>
    <property type="evidence" value="ECO:0007669"/>
    <property type="project" value="TreeGrafter"/>
</dbReference>
<dbReference type="Pfam" id="PF00069">
    <property type="entry name" value="Pkinase"/>
    <property type="match status" value="1"/>
</dbReference>
<feature type="domain" description="Protein kinase" evidence="8">
    <location>
        <begin position="33"/>
        <end position="361"/>
    </location>
</feature>
<keyword evidence="3 6" id="KW-0547">Nucleotide-binding</keyword>
<dbReference type="SUPFAM" id="SSF56112">
    <property type="entry name" value="Protein kinase-like (PK-like)"/>
    <property type="match status" value="1"/>
</dbReference>
<dbReference type="PROSITE" id="PS00108">
    <property type="entry name" value="PROTEIN_KINASE_ST"/>
    <property type="match status" value="1"/>
</dbReference>
<organism evidence="9 10">
    <name type="scientific">Pelobates cultripes</name>
    <name type="common">Western spadefoot toad</name>
    <dbReference type="NCBI Taxonomy" id="61616"/>
    <lineage>
        <taxon>Eukaryota</taxon>
        <taxon>Metazoa</taxon>
        <taxon>Chordata</taxon>
        <taxon>Craniata</taxon>
        <taxon>Vertebrata</taxon>
        <taxon>Euteleostomi</taxon>
        <taxon>Amphibia</taxon>
        <taxon>Batrachia</taxon>
        <taxon>Anura</taxon>
        <taxon>Pelobatoidea</taxon>
        <taxon>Pelobatidae</taxon>
        <taxon>Pelobates</taxon>
    </lineage>
</organism>
<keyword evidence="5 6" id="KW-0067">ATP-binding</keyword>
<evidence type="ECO:0000256" key="1">
    <source>
        <dbReference type="ARBA" id="ARBA00022527"/>
    </source>
</evidence>
<dbReference type="GO" id="GO:0005634">
    <property type="term" value="C:nucleus"/>
    <property type="evidence" value="ECO:0007669"/>
    <property type="project" value="TreeGrafter"/>
</dbReference>
<sequence>METNLEIAESEEHEDDLPRLEQACILWSNTNVYIVQELLGSGTFGNVVQGVVRGTNEKVAIKIMKDQPRVVKDAEDEVEILSQLNKENPDEFNVVKYYEYFQHNDNICLVFEMLEISLYDFMKKRNNRPLPVKHIRPIVQQVGNALAKLKSIQIIHTDLKPENIMLVNTSKYPFKIKVIDFGCAIHTSKVRVSSYVQTRYYRSPEIILALPFWEAIDMWSVGCITAELFTGYPLYPGASAYDQIRYITETQGLPPDKMLDWGANTENYFRIDGEREDLLWSLKSKIHYEYETGIRPMERRRYVFSSLDDMTKIILPSKLEGSDTLVEMADIWQFLDLLKEMLTIDPDKRITPICLLSHPFITMAHLQHFTRSSYVNPCFQAMKINEEQVSIAIVLLRIPLKTGGELLGVSSRQQCAAEDIMVSPACGMGIIIHNSNYNVNTDIEQEVCPEPPEMETESPNEEDKKEQLIEEDSGKEEEKKKNERNERLLELYANAIALANKMGLAKEISSQTEAEPLGACESSPSAQIEIQDQVSIAIVLLMIPLKTGGELLGVSSRQQCAAEDVMVSPACGMGIIIIHNSNYNVNTAIEQEVCPEPPEMETESPNEEDKKEQLIEEDSGKKEKEKKNDRNERLLELHANSIALANEMGLAKEILSETEAEPLGACESSPSAQIEIQDQHAQDGPLLEESSEAEGNCEVVAEDIVPDTQETPAQCGKDTSDENEIEILSEFDEGDKEEEEKKKKKRGSCMRRVLRALCCCFHRKPKKLKVNTPETSDVIIYQVHGLQYSSSESSTDSKAAASTHSSLPSERSAGLLRKWKCVNDLSQIE</sequence>
<protein>
    <submittedName>
        <fullName evidence="9">Homeodomain-interacting kinase 2, partial</fullName>
    </submittedName>
</protein>
<evidence type="ECO:0000256" key="2">
    <source>
        <dbReference type="ARBA" id="ARBA00022679"/>
    </source>
</evidence>
<keyword evidence="1" id="KW-0723">Serine/threonine-protein kinase</keyword>
<accession>A0AAD1STN8</accession>
<feature type="region of interest" description="Disordered" evidence="7">
    <location>
        <begin position="448"/>
        <end position="483"/>
    </location>
</feature>
<dbReference type="GO" id="GO:0004674">
    <property type="term" value="F:protein serine/threonine kinase activity"/>
    <property type="evidence" value="ECO:0007669"/>
    <property type="project" value="UniProtKB-KW"/>
</dbReference>
<keyword evidence="9" id="KW-0238">DNA-binding</keyword>
<dbReference type="Proteomes" id="UP001295444">
    <property type="component" value="Chromosome 07"/>
</dbReference>
<dbReference type="GO" id="GO:0005524">
    <property type="term" value="F:ATP binding"/>
    <property type="evidence" value="ECO:0007669"/>
    <property type="project" value="UniProtKB-UniRule"/>
</dbReference>
<feature type="compositionally biased region" description="Basic and acidic residues" evidence="7">
    <location>
        <begin position="607"/>
        <end position="632"/>
    </location>
</feature>
<dbReference type="Gene3D" id="3.30.200.20">
    <property type="entry name" value="Phosphorylase Kinase, domain 1"/>
    <property type="match status" value="1"/>
</dbReference>
<dbReference type="GO" id="GO:0004713">
    <property type="term" value="F:protein tyrosine kinase activity"/>
    <property type="evidence" value="ECO:0007669"/>
    <property type="project" value="TreeGrafter"/>
</dbReference>
<dbReference type="PROSITE" id="PS00107">
    <property type="entry name" value="PROTEIN_KINASE_ATP"/>
    <property type="match status" value="1"/>
</dbReference>
<dbReference type="InterPro" id="IPR008271">
    <property type="entry name" value="Ser/Thr_kinase_AS"/>
</dbReference>
<evidence type="ECO:0000256" key="5">
    <source>
        <dbReference type="ARBA" id="ARBA00022840"/>
    </source>
</evidence>
<evidence type="ECO:0000313" key="10">
    <source>
        <dbReference type="Proteomes" id="UP001295444"/>
    </source>
</evidence>
<gene>
    <name evidence="9" type="ORF">PECUL_23A027815</name>
</gene>
<feature type="compositionally biased region" description="Low complexity" evidence="7">
    <location>
        <begin position="792"/>
        <end position="806"/>
    </location>
</feature>
<proteinExistence type="predicted"/>
<dbReference type="PROSITE" id="PS50011">
    <property type="entry name" value="PROTEIN_KINASE_DOM"/>
    <property type="match status" value="1"/>
</dbReference>
<evidence type="ECO:0000256" key="6">
    <source>
        <dbReference type="PROSITE-ProRule" id="PRU10141"/>
    </source>
</evidence>